<evidence type="ECO:0000313" key="4">
    <source>
        <dbReference type="EMBL" id="RJT48071.1"/>
    </source>
</evidence>
<sequence>MMRGIDTRHEIDPSQLLRDTRTMGQRIADFFADPSNISIVLISLAAVGYYLSQAASLILILGGISFLYSYTRKQMLPFRLPRIARVKDYNDLKPGIKTPNIARGIAFFGNDRKTNEELWFANEDLRTHALIFGSTGSGKTEALVSLAFNALVQASGFIYVDGKGDNSLYAKVFSMVRSMGREDDLLLINFMTGARDIVGPQEKRLSNTLNPFCQGSSSMLTQLVVSLMGSSGQSSDGDMWKGRAISFVEALMKLLVYMRDEGAILLDANTIRNYFDLTRLEAIVIDKVFPRDEQESVNIESVPKLVTDPLRNYLFNLPGYNKEKKGKQVSQVLEQHGFITMQLVRVFSSLADTYGHIIRTNLAEVDFKDVVLNRRILVVLLPALEKSPDELANLGKVIVSSLKAMMAAGLGEEVEGDYRDVIERKPTNSPTPYMCILDEYGYYAVQGFAVVPAQARSLGFSAIFAGQDLPAFQKASKEEAASIGANTNIKICMKLEDPTETWDFFTKTAGEAYVTKVDSFQTKDTSFSNSYMDTKSSSYEKRARIDLLDLKEQTEGEAHIFFKSKIVRARMFYANPKPVKQLKLNQFLKVEPPPDDYLAKLQKQLSSFQRVLDSGDLSIKKEVENEEISLITKALRESNVVEPIERGVSALLAFHGYNEPEPVEELIEEEEDGVLTIFSKLRRSANALPLLVKDAEEFSQPLLPINETRNYLSIIERVSGAKDKYSGTVANELIKDFQMATSYPPAERDEVSAQILAEMTLSLADKIVNEREKANTTESAE</sequence>
<dbReference type="Proteomes" id="UP000251035">
    <property type="component" value="Unassembled WGS sequence"/>
</dbReference>
<proteinExistence type="predicted"/>
<keyword evidence="6" id="KW-1185">Reference proteome</keyword>
<keyword evidence="1" id="KW-1133">Transmembrane helix</keyword>
<dbReference type="InterPro" id="IPR032689">
    <property type="entry name" value="TraG-D_C"/>
</dbReference>
<organism evidence="4 7">
    <name type="scientific">Legionella taurinensis</name>
    <dbReference type="NCBI Taxonomy" id="70611"/>
    <lineage>
        <taxon>Bacteria</taxon>
        <taxon>Pseudomonadati</taxon>
        <taxon>Pseudomonadota</taxon>
        <taxon>Gammaproteobacteria</taxon>
        <taxon>Legionellales</taxon>
        <taxon>Legionellaceae</taxon>
        <taxon>Legionella</taxon>
    </lineage>
</organism>
<reference evidence="4 7" key="3">
    <citation type="submission" date="2018-09" db="EMBL/GenBank/DDBJ databases">
        <title>Draft genome sequences of Legionella taurinensis isolated from water samples.</title>
        <authorList>
            <person name="Chakeri A."/>
            <person name="Allerberger F."/>
            <person name="Kundi M."/>
            <person name="Ruppitsch W."/>
            <person name="Schmid D."/>
        </authorList>
    </citation>
    <scope>NUCLEOTIDE SEQUENCE [LARGE SCALE GENOMIC DNA]</scope>
    <source>
        <strain evidence="4 7">4570-18-6</strain>
    </source>
</reference>
<evidence type="ECO:0000259" key="2">
    <source>
        <dbReference type="Pfam" id="PF12696"/>
    </source>
</evidence>
<dbReference type="Gene3D" id="3.40.50.300">
    <property type="entry name" value="P-loop containing nucleotide triphosphate hydrolases"/>
    <property type="match status" value="2"/>
</dbReference>
<dbReference type="AlphaFoldDB" id="A0A3A5LCJ8"/>
<dbReference type="PANTHER" id="PTHR30121:SF6">
    <property type="entry name" value="SLR6007 PROTEIN"/>
    <property type="match status" value="1"/>
</dbReference>
<reference evidence="5 8" key="2">
    <citation type="submission" date="2018-04" db="EMBL/GenBank/DDBJ databases">
        <title>Whole genome sequence comparison of clinical and drinking water Legionella pneumophila isolates.</title>
        <authorList>
            <person name="Garner E."/>
        </authorList>
    </citation>
    <scope>NUCLEOTIDE SEQUENCE [LARGE SCALE GENOMIC DNA]</scope>
    <source>
        <strain evidence="5 8">WH02</strain>
    </source>
</reference>
<evidence type="ECO:0000313" key="7">
    <source>
        <dbReference type="Proteomes" id="UP000270757"/>
    </source>
</evidence>
<dbReference type="GeneID" id="48946713"/>
<comment type="caution">
    <text evidence="4">The sequence shown here is derived from an EMBL/GenBank/DDBJ whole genome shotgun (WGS) entry which is preliminary data.</text>
</comment>
<keyword evidence="1" id="KW-0812">Transmembrane</keyword>
<gene>
    <name evidence="4" type="ORF">D6J04_05760</name>
    <name evidence="3" type="ORF">DB745_04560</name>
    <name evidence="5" type="ORF">DIZ81_06160</name>
</gene>
<accession>A0A3A5LCJ8</accession>
<dbReference type="EMBL" id="QCXM01000003">
    <property type="protein sequence ID" value="PUT48704.1"/>
    <property type="molecule type" value="Genomic_DNA"/>
</dbReference>
<dbReference type="InterPro" id="IPR027417">
    <property type="entry name" value="P-loop_NTPase"/>
</dbReference>
<name>A0A3A5LCJ8_9GAMM</name>
<evidence type="ECO:0000313" key="5">
    <source>
        <dbReference type="EMBL" id="TID43993.1"/>
    </source>
</evidence>
<dbReference type="OrthoDB" id="7817736at2"/>
<dbReference type="PANTHER" id="PTHR30121">
    <property type="entry name" value="UNCHARACTERIZED PROTEIN YJGR-RELATED"/>
    <property type="match status" value="1"/>
</dbReference>
<dbReference type="Proteomes" id="UP000306421">
    <property type="component" value="Unassembled WGS sequence"/>
</dbReference>
<dbReference type="Proteomes" id="UP000270757">
    <property type="component" value="Unassembled WGS sequence"/>
</dbReference>
<dbReference type="InterPro" id="IPR051162">
    <property type="entry name" value="T4SS_component"/>
</dbReference>
<keyword evidence="1" id="KW-0472">Membrane</keyword>
<evidence type="ECO:0000313" key="6">
    <source>
        <dbReference type="Proteomes" id="UP000251035"/>
    </source>
</evidence>
<dbReference type="SUPFAM" id="SSF52540">
    <property type="entry name" value="P-loop containing nucleoside triphosphate hydrolases"/>
    <property type="match status" value="1"/>
</dbReference>
<evidence type="ECO:0000256" key="1">
    <source>
        <dbReference type="SAM" id="Phobius"/>
    </source>
</evidence>
<evidence type="ECO:0000313" key="3">
    <source>
        <dbReference type="EMBL" id="PUT48704.1"/>
    </source>
</evidence>
<dbReference type="EMBL" id="QFGG01000004">
    <property type="protein sequence ID" value="TID43993.1"/>
    <property type="molecule type" value="Genomic_DNA"/>
</dbReference>
<feature type="transmembrane region" description="Helical" evidence="1">
    <location>
        <begin position="53"/>
        <end position="70"/>
    </location>
</feature>
<dbReference type="EMBL" id="QZWB01000004">
    <property type="protein sequence ID" value="RJT48071.1"/>
    <property type="molecule type" value="Genomic_DNA"/>
</dbReference>
<dbReference type="RefSeq" id="WP_108292355.1">
    <property type="nucleotide sequence ID" value="NZ_CAAAIR010000005.1"/>
</dbReference>
<protein>
    <submittedName>
        <fullName evidence="4">Phosphoesterase</fullName>
    </submittedName>
</protein>
<dbReference type="Pfam" id="PF12696">
    <property type="entry name" value="TraG-D_C"/>
    <property type="match status" value="1"/>
</dbReference>
<reference evidence="3 6" key="1">
    <citation type="submission" date="2018-04" db="EMBL/GenBank/DDBJ databases">
        <title>Whole genome sequence comparison of clinical and drinking water Legionella pneumophila isolates associated with the Flint Water Crisis.</title>
        <authorList>
            <person name="Garner E."/>
            <person name="Brown C."/>
            <person name="Schwake O."/>
            <person name="Coil D."/>
            <person name="Jospin G."/>
            <person name="Eisen J."/>
            <person name="Edwards M."/>
            <person name="Pruden A."/>
        </authorList>
    </citation>
    <scope>NUCLEOTIDE SEQUENCE [LARGE SCALE GENOMIC DNA]</scope>
    <source>
        <strain evidence="3 6">Genessee03</strain>
    </source>
</reference>
<evidence type="ECO:0000313" key="8">
    <source>
        <dbReference type="Proteomes" id="UP000306421"/>
    </source>
</evidence>
<feature type="domain" description="TraD/TraG TraM recognition site" evidence="2">
    <location>
        <begin position="433"/>
        <end position="549"/>
    </location>
</feature>